<name>A0A438CS72_VITVI</name>
<organism evidence="1 2">
    <name type="scientific">Vitis vinifera</name>
    <name type="common">Grape</name>
    <dbReference type="NCBI Taxonomy" id="29760"/>
    <lineage>
        <taxon>Eukaryota</taxon>
        <taxon>Viridiplantae</taxon>
        <taxon>Streptophyta</taxon>
        <taxon>Embryophyta</taxon>
        <taxon>Tracheophyta</taxon>
        <taxon>Spermatophyta</taxon>
        <taxon>Magnoliopsida</taxon>
        <taxon>eudicotyledons</taxon>
        <taxon>Gunneridae</taxon>
        <taxon>Pentapetalae</taxon>
        <taxon>rosids</taxon>
        <taxon>Vitales</taxon>
        <taxon>Vitaceae</taxon>
        <taxon>Viteae</taxon>
        <taxon>Vitis</taxon>
    </lineage>
</organism>
<comment type="caution">
    <text evidence="1">The sequence shown here is derived from an EMBL/GenBank/DDBJ whole genome shotgun (WGS) entry which is preliminary data.</text>
</comment>
<dbReference type="EMBL" id="QGNW01002045">
    <property type="protein sequence ID" value="RVW26038.1"/>
    <property type="molecule type" value="Genomic_DNA"/>
</dbReference>
<evidence type="ECO:0000313" key="1">
    <source>
        <dbReference type="EMBL" id="RVW26038.1"/>
    </source>
</evidence>
<dbReference type="PANTHER" id="PTHR33116">
    <property type="entry name" value="REVERSE TRANSCRIPTASE ZINC-BINDING DOMAIN-CONTAINING PROTEIN-RELATED-RELATED"/>
    <property type="match status" value="1"/>
</dbReference>
<dbReference type="Proteomes" id="UP000288805">
    <property type="component" value="Unassembled WGS sequence"/>
</dbReference>
<gene>
    <name evidence="1" type="primary">VvCHDh000004_782</name>
    <name evidence="1" type="ORF">CK203_094388</name>
</gene>
<protein>
    <submittedName>
        <fullName evidence="1">Putative ribonuclease H protein</fullName>
    </submittedName>
</protein>
<dbReference type="AlphaFoldDB" id="A0A438CS72"/>
<sequence length="220" mass="24891">MTITNRWFAVMLGLKINLEKSELIPIGKVSNLEDLVGPLGCKVGALPTIYLGLPLGAPFKCSRSTLSSLLIYFMFLFVIPKRATVRLEKIQRDLLWGGGALEQKPHLVKWFIVRLDKQKEGLGIRALSILNEVLLGKWSWRFVSERDTLWKRAIRGRWKMFKIRIGFKVGFENKLPQKILELVIFGRMVAGVLGLLGTTCLETRGGASLLREVVNTPHLH</sequence>
<reference evidence="1 2" key="1">
    <citation type="journal article" date="2018" name="PLoS Genet.">
        <title>Population sequencing reveals clonal diversity and ancestral inbreeding in the grapevine cultivar Chardonnay.</title>
        <authorList>
            <person name="Roach M.J."/>
            <person name="Johnson D.L."/>
            <person name="Bohlmann J."/>
            <person name="van Vuuren H.J."/>
            <person name="Jones S.J."/>
            <person name="Pretorius I.S."/>
            <person name="Schmidt S.A."/>
            <person name="Borneman A.R."/>
        </authorList>
    </citation>
    <scope>NUCLEOTIDE SEQUENCE [LARGE SCALE GENOMIC DNA]</scope>
    <source>
        <strain evidence="2">cv. Chardonnay</strain>
        <tissue evidence="1">Leaf</tissue>
    </source>
</reference>
<evidence type="ECO:0000313" key="2">
    <source>
        <dbReference type="Proteomes" id="UP000288805"/>
    </source>
</evidence>
<dbReference type="PANTHER" id="PTHR33116:SF78">
    <property type="entry name" value="OS12G0587133 PROTEIN"/>
    <property type="match status" value="1"/>
</dbReference>
<proteinExistence type="predicted"/>
<accession>A0A438CS72</accession>